<protein>
    <submittedName>
        <fullName evidence="1">Uncharacterized protein</fullName>
    </submittedName>
</protein>
<dbReference type="Proteomes" id="UP000322667">
    <property type="component" value="Chromosome A04"/>
</dbReference>
<evidence type="ECO:0000313" key="2">
    <source>
        <dbReference type="Proteomes" id="UP000322667"/>
    </source>
</evidence>
<gene>
    <name evidence="1" type="ORF">ES332_A04G032400v1</name>
</gene>
<sequence length="81" mass="9080">MSIQIVFFCNPIPLIIFNTVDAIVSPMIDCCGIEELGILYSFSSRSLVPVPLLNFHKLVEVKGNDLIDCDQIRLQAGRRKT</sequence>
<proteinExistence type="predicted"/>
<dbReference type="EMBL" id="CM017613">
    <property type="protein sequence ID" value="TYI32067.1"/>
    <property type="molecule type" value="Genomic_DNA"/>
</dbReference>
<accession>A0A5D2QU09</accession>
<keyword evidence="2" id="KW-1185">Reference proteome</keyword>
<dbReference type="AlphaFoldDB" id="A0A5D2QU09"/>
<reference evidence="1 2" key="1">
    <citation type="submission" date="2019-07" db="EMBL/GenBank/DDBJ databases">
        <title>WGS assembly of Gossypium tomentosum.</title>
        <authorList>
            <person name="Chen Z.J."/>
            <person name="Sreedasyam A."/>
            <person name="Ando A."/>
            <person name="Song Q."/>
            <person name="De L."/>
            <person name="Hulse-Kemp A."/>
            <person name="Ding M."/>
            <person name="Ye W."/>
            <person name="Kirkbride R."/>
            <person name="Jenkins J."/>
            <person name="Plott C."/>
            <person name="Lovell J."/>
            <person name="Lin Y.-M."/>
            <person name="Vaughn R."/>
            <person name="Liu B."/>
            <person name="Li W."/>
            <person name="Simpson S."/>
            <person name="Scheffler B."/>
            <person name="Saski C."/>
            <person name="Grover C."/>
            <person name="Hu G."/>
            <person name="Conover J."/>
            <person name="Carlson J."/>
            <person name="Shu S."/>
            <person name="Boston L."/>
            <person name="Williams M."/>
            <person name="Peterson D."/>
            <person name="Mcgee K."/>
            <person name="Jones D."/>
            <person name="Wendel J."/>
            <person name="Stelly D."/>
            <person name="Grimwood J."/>
            <person name="Schmutz J."/>
        </authorList>
    </citation>
    <scope>NUCLEOTIDE SEQUENCE [LARGE SCALE GENOMIC DNA]</scope>
    <source>
        <strain evidence="1">7179.01</strain>
    </source>
</reference>
<evidence type="ECO:0000313" key="1">
    <source>
        <dbReference type="EMBL" id="TYI32067.1"/>
    </source>
</evidence>
<name>A0A5D2QU09_GOSTO</name>
<organism evidence="1 2">
    <name type="scientific">Gossypium tomentosum</name>
    <name type="common">Hawaiian cotton</name>
    <name type="synonym">Gossypium sandvicense</name>
    <dbReference type="NCBI Taxonomy" id="34277"/>
    <lineage>
        <taxon>Eukaryota</taxon>
        <taxon>Viridiplantae</taxon>
        <taxon>Streptophyta</taxon>
        <taxon>Embryophyta</taxon>
        <taxon>Tracheophyta</taxon>
        <taxon>Spermatophyta</taxon>
        <taxon>Magnoliopsida</taxon>
        <taxon>eudicotyledons</taxon>
        <taxon>Gunneridae</taxon>
        <taxon>Pentapetalae</taxon>
        <taxon>rosids</taxon>
        <taxon>malvids</taxon>
        <taxon>Malvales</taxon>
        <taxon>Malvaceae</taxon>
        <taxon>Malvoideae</taxon>
        <taxon>Gossypium</taxon>
    </lineage>
</organism>